<evidence type="ECO:0000313" key="2">
    <source>
        <dbReference type="EMBL" id="MDV6313412.1"/>
    </source>
</evidence>
<dbReference type="AlphaFoldDB" id="A0AAE4UBI1"/>
<reference evidence="2" key="1">
    <citation type="submission" date="2023-10" db="EMBL/GenBank/DDBJ databases">
        <title>Development of a sustainable strategy for remediation of hydrocarbon-contaminated territories based on the waste exchange concept.</title>
        <authorList>
            <person name="Krivoruchko A."/>
        </authorList>
    </citation>
    <scope>NUCLEOTIDE SEQUENCE</scope>
    <source>
        <strain evidence="2">IEGM 1279</strain>
    </source>
</reference>
<feature type="transmembrane region" description="Helical" evidence="1">
    <location>
        <begin position="144"/>
        <end position="166"/>
    </location>
</feature>
<keyword evidence="1" id="KW-0472">Membrane</keyword>
<dbReference type="Proteomes" id="UP001185922">
    <property type="component" value="Unassembled WGS sequence"/>
</dbReference>
<proteinExistence type="predicted"/>
<accession>A0AAE4UBI1</accession>
<gene>
    <name evidence="2" type="ORF">R3Q15_16175</name>
</gene>
<sequence length="169" mass="18100">MTFDYGVGIGATATMRGAGEEGLTVTTSESLSHHRPDAVRRRVGYSVSIVVNSVLLVAILRVPGWDVLPFLTDDFRQVLGWVVAGLIAGVVANAIYVVADPPAIKALGDLVIDALGLVALIRLWQVFPFDFGDSTFPWSTIVRVVLVVGMAGTAVAMIVLIVQTVLRRR</sequence>
<keyword evidence="1" id="KW-0812">Transmembrane</keyword>
<evidence type="ECO:0000313" key="3">
    <source>
        <dbReference type="Proteomes" id="UP001185922"/>
    </source>
</evidence>
<feature type="transmembrane region" description="Helical" evidence="1">
    <location>
        <begin position="106"/>
        <end position="124"/>
    </location>
</feature>
<evidence type="ECO:0000256" key="1">
    <source>
        <dbReference type="SAM" id="Phobius"/>
    </source>
</evidence>
<keyword evidence="1" id="KW-1133">Transmembrane helix</keyword>
<feature type="transmembrane region" description="Helical" evidence="1">
    <location>
        <begin position="78"/>
        <end position="99"/>
    </location>
</feature>
<comment type="caution">
    <text evidence="2">The sequence shown here is derived from an EMBL/GenBank/DDBJ whole genome shotgun (WGS) entry which is preliminary data.</text>
</comment>
<name>A0AAE4UBI1_9ACTN</name>
<dbReference type="RefSeq" id="WP_081712469.1">
    <property type="nucleotide sequence ID" value="NZ_JAPWIL010000017.1"/>
</dbReference>
<feature type="transmembrane region" description="Helical" evidence="1">
    <location>
        <begin position="43"/>
        <end position="63"/>
    </location>
</feature>
<protein>
    <submittedName>
        <fullName evidence="2">Uncharacterized protein</fullName>
    </submittedName>
</protein>
<dbReference type="EMBL" id="JAWLKH010000018">
    <property type="protein sequence ID" value="MDV6313412.1"/>
    <property type="molecule type" value="Genomic_DNA"/>
</dbReference>
<organism evidence="2 3">
    <name type="scientific">Gordonia amicalis</name>
    <dbReference type="NCBI Taxonomy" id="89053"/>
    <lineage>
        <taxon>Bacteria</taxon>
        <taxon>Bacillati</taxon>
        <taxon>Actinomycetota</taxon>
        <taxon>Actinomycetes</taxon>
        <taxon>Mycobacteriales</taxon>
        <taxon>Gordoniaceae</taxon>
        <taxon>Gordonia</taxon>
    </lineage>
</organism>